<dbReference type="GO" id="GO:0008641">
    <property type="term" value="F:ubiquitin-like modifier activating enzyme activity"/>
    <property type="evidence" value="ECO:0007669"/>
    <property type="project" value="InterPro"/>
</dbReference>
<dbReference type="InterPro" id="IPR045886">
    <property type="entry name" value="ThiF/MoeB/HesA"/>
</dbReference>
<dbReference type="SUPFAM" id="SSF69572">
    <property type="entry name" value="Activating enzymes of the ubiquitin-like proteins"/>
    <property type="match status" value="1"/>
</dbReference>
<dbReference type="Proteomes" id="UP000052237">
    <property type="component" value="Unassembled WGS sequence"/>
</dbReference>
<dbReference type="RefSeq" id="WP_059435033.1">
    <property type="nucleotide sequence ID" value="NZ_FAVB01000002.1"/>
</dbReference>
<dbReference type="PANTHER" id="PTHR43267">
    <property type="entry name" value="TRNA THREONYLCARBAMOYLADENOSINE DEHYDRATASE"/>
    <property type="match status" value="1"/>
</dbReference>
<keyword evidence="2" id="KW-0808">Transferase</keyword>
<proteinExistence type="predicted"/>
<dbReference type="EMBL" id="FAVB01000002">
    <property type="protein sequence ID" value="CUU76429.1"/>
    <property type="molecule type" value="Genomic_DNA"/>
</dbReference>
<dbReference type="Pfam" id="PF00899">
    <property type="entry name" value="ThiF"/>
    <property type="match status" value="1"/>
</dbReference>
<dbReference type="GO" id="GO:0061605">
    <property type="term" value="F:molybdopterin-synthase adenylyltransferase activity"/>
    <property type="evidence" value="ECO:0007669"/>
    <property type="project" value="UniProtKB-EC"/>
</dbReference>
<evidence type="ECO:0000313" key="2">
    <source>
        <dbReference type="EMBL" id="CUU76429.1"/>
    </source>
</evidence>
<comment type="caution">
    <text evidence="2">The sequence shown here is derived from an EMBL/GenBank/DDBJ whole genome shotgun (WGS) entry which is preliminary data.</text>
</comment>
<dbReference type="AlphaFoldDB" id="A0A0S4RSS1"/>
<organism evidence="2 3">
    <name type="scientific">Campylobacter hyointestinalis subsp. hyointestinalis</name>
    <dbReference type="NCBI Taxonomy" id="91352"/>
    <lineage>
        <taxon>Bacteria</taxon>
        <taxon>Pseudomonadati</taxon>
        <taxon>Campylobacterota</taxon>
        <taxon>Epsilonproteobacteria</taxon>
        <taxon>Campylobacterales</taxon>
        <taxon>Campylobacteraceae</taxon>
        <taxon>Campylobacter</taxon>
    </lineage>
</organism>
<dbReference type="EC" id="2.7.7.80" evidence="2"/>
<dbReference type="PANTHER" id="PTHR43267:SF1">
    <property type="entry name" value="TRNA THREONYLCARBAMOYLADENOSINE DEHYDRATASE"/>
    <property type="match status" value="1"/>
</dbReference>
<dbReference type="GO" id="GO:0061503">
    <property type="term" value="F:tRNA threonylcarbamoyladenosine dehydratase"/>
    <property type="evidence" value="ECO:0007669"/>
    <property type="project" value="TreeGrafter"/>
</dbReference>
<sequence>MQIADRFTRAKWLFGDKFDKLSKAKILVCGCGGVGGVCADALYRSGVTNLTLIDCDKFDITNQNRQIGSEFVGELKTDVFARLYPGIKTINLRLTPEVINKFDFDNFDLVIDCIDDIPAKIAIAKICYKKLLSSMGGAKRTDPAQIKVASIWKTINDPFARKIRYELKKAGFKNDYNVVFSTELPNCVNLGSFIGVTASFGLNLASLAIKKIINA</sequence>
<accession>A0A0S4RSS1</accession>
<reference evidence="2 3" key="1">
    <citation type="submission" date="2015-11" db="EMBL/GenBank/DDBJ databases">
        <authorList>
            <consortium name="Pathogen Informatics"/>
        </authorList>
    </citation>
    <scope>NUCLEOTIDE SEQUENCE [LARGE SCALE GENOMIC DNA]</scope>
    <source>
        <strain evidence="2 3">006A-0059</strain>
    </source>
</reference>
<dbReference type="GO" id="GO:0061504">
    <property type="term" value="P:cyclic threonylcarbamoyladenosine biosynthetic process"/>
    <property type="evidence" value="ECO:0007669"/>
    <property type="project" value="TreeGrafter"/>
</dbReference>
<name>A0A0S4RSS1_CAMHY</name>
<feature type="domain" description="THIF-type NAD/FAD binding fold" evidence="1">
    <location>
        <begin position="16"/>
        <end position="136"/>
    </location>
</feature>
<gene>
    <name evidence="2" type="primary">moeB</name>
    <name evidence="2" type="ORF">ERS686654_00758</name>
</gene>
<evidence type="ECO:0000259" key="1">
    <source>
        <dbReference type="Pfam" id="PF00899"/>
    </source>
</evidence>
<keyword evidence="2" id="KW-0548">Nucleotidyltransferase</keyword>
<evidence type="ECO:0000313" key="3">
    <source>
        <dbReference type="Proteomes" id="UP000052237"/>
    </source>
</evidence>
<dbReference type="InterPro" id="IPR000594">
    <property type="entry name" value="ThiF_NAD_FAD-bd"/>
</dbReference>
<dbReference type="InterPro" id="IPR035985">
    <property type="entry name" value="Ubiquitin-activating_enz"/>
</dbReference>
<protein>
    <submittedName>
        <fullName evidence="2">MoeB/thiF family protein</fullName>
        <ecNumber evidence="2">2.7.7.80</ecNumber>
    </submittedName>
</protein>
<dbReference type="Gene3D" id="3.40.50.720">
    <property type="entry name" value="NAD(P)-binding Rossmann-like Domain"/>
    <property type="match status" value="1"/>
</dbReference>
<keyword evidence="3" id="KW-1185">Reference proteome</keyword>